<feature type="domain" description="AIG1-type G" evidence="3">
    <location>
        <begin position="2"/>
        <end position="130"/>
    </location>
</feature>
<dbReference type="InterPro" id="IPR006703">
    <property type="entry name" value="G_AIG1"/>
</dbReference>
<dbReference type="Proteomes" id="UP001595075">
    <property type="component" value="Unassembled WGS sequence"/>
</dbReference>
<sequence>MVLLMGTTGAGKSFFINKLKEGATVIGDDLYSCTATCQLVLTRIGRTNVAVIDCPGFNDTYRSDTDILEEIAKVLSTQYLYQRRLKLRGILWLRDITRTKMEGSDVRTLRLFSQLVGKAAFRHIVFVSTKWGTPDNHVQKLANEKRETQLKEDFWQAMIYGGSNAQRFLGTRASAEGIVSQLVGAVEPVAIQIQVELMDQELPLSATAAGMVLAPDVDSALKDWESRIRDIKARLKVAANGVEYGRLLQDMKNAEHEQEAAKLEKEKLLEKVGSKVKQSKVKKASTWQTSVRTMSSVLGLSVSIVGAVLPAVGVCTLM</sequence>
<dbReference type="InterPro" id="IPR027417">
    <property type="entry name" value="P-loop_NTPase"/>
</dbReference>
<dbReference type="Gene3D" id="3.40.50.300">
    <property type="entry name" value="P-loop containing nucleotide triphosphate hydrolases"/>
    <property type="match status" value="1"/>
</dbReference>
<comment type="caution">
    <text evidence="4">The sequence shown here is derived from an EMBL/GenBank/DDBJ whole genome shotgun (WGS) entry which is preliminary data.</text>
</comment>
<reference evidence="4 5" key="1">
    <citation type="journal article" date="2024" name="Commun. Biol.">
        <title>Comparative genomic analysis of thermophilic fungi reveals convergent evolutionary adaptations and gene losses.</title>
        <authorList>
            <person name="Steindorff A.S."/>
            <person name="Aguilar-Pontes M.V."/>
            <person name="Robinson A.J."/>
            <person name="Andreopoulos B."/>
            <person name="LaButti K."/>
            <person name="Kuo A."/>
            <person name="Mondo S."/>
            <person name="Riley R."/>
            <person name="Otillar R."/>
            <person name="Haridas S."/>
            <person name="Lipzen A."/>
            <person name="Grimwood J."/>
            <person name="Schmutz J."/>
            <person name="Clum A."/>
            <person name="Reid I.D."/>
            <person name="Moisan M.C."/>
            <person name="Butler G."/>
            <person name="Nguyen T.T.M."/>
            <person name="Dewar K."/>
            <person name="Conant G."/>
            <person name="Drula E."/>
            <person name="Henrissat B."/>
            <person name="Hansel C."/>
            <person name="Singer S."/>
            <person name="Hutchinson M.I."/>
            <person name="de Vries R.P."/>
            <person name="Natvig D.O."/>
            <person name="Powell A.J."/>
            <person name="Tsang A."/>
            <person name="Grigoriev I.V."/>
        </authorList>
    </citation>
    <scope>NUCLEOTIDE SEQUENCE [LARGE SCALE GENOMIC DNA]</scope>
    <source>
        <strain evidence="4 5">CBS 494.80</strain>
    </source>
</reference>
<keyword evidence="1" id="KW-0547">Nucleotide-binding</keyword>
<feature type="coiled-coil region" evidence="2">
    <location>
        <begin position="244"/>
        <end position="271"/>
    </location>
</feature>
<protein>
    <recommendedName>
        <fullName evidence="3">AIG1-type G domain-containing protein</fullName>
    </recommendedName>
</protein>
<dbReference type="SUPFAM" id="SSF52540">
    <property type="entry name" value="P-loop containing nucleoside triphosphate hydrolases"/>
    <property type="match status" value="1"/>
</dbReference>
<evidence type="ECO:0000313" key="4">
    <source>
        <dbReference type="EMBL" id="KAL2060286.1"/>
    </source>
</evidence>
<keyword evidence="5" id="KW-1185">Reference proteome</keyword>
<gene>
    <name evidence="4" type="ORF">VTL71DRAFT_9681</name>
</gene>
<accession>A0ABR4BT60</accession>
<proteinExistence type="predicted"/>
<keyword evidence="2" id="KW-0175">Coiled coil</keyword>
<organism evidence="4 5">
    <name type="scientific">Oculimacula yallundae</name>
    <dbReference type="NCBI Taxonomy" id="86028"/>
    <lineage>
        <taxon>Eukaryota</taxon>
        <taxon>Fungi</taxon>
        <taxon>Dikarya</taxon>
        <taxon>Ascomycota</taxon>
        <taxon>Pezizomycotina</taxon>
        <taxon>Leotiomycetes</taxon>
        <taxon>Helotiales</taxon>
        <taxon>Ploettnerulaceae</taxon>
        <taxon>Oculimacula</taxon>
    </lineage>
</organism>
<name>A0ABR4BT60_9HELO</name>
<dbReference type="EMBL" id="JAZHXI010000023">
    <property type="protein sequence ID" value="KAL2060286.1"/>
    <property type="molecule type" value="Genomic_DNA"/>
</dbReference>
<evidence type="ECO:0000313" key="5">
    <source>
        <dbReference type="Proteomes" id="UP001595075"/>
    </source>
</evidence>
<evidence type="ECO:0000256" key="2">
    <source>
        <dbReference type="SAM" id="Coils"/>
    </source>
</evidence>
<evidence type="ECO:0000259" key="3">
    <source>
        <dbReference type="Pfam" id="PF04548"/>
    </source>
</evidence>
<dbReference type="Pfam" id="PF04548">
    <property type="entry name" value="AIG1"/>
    <property type="match status" value="1"/>
</dbReference>
<evidence type="ECO:0000256" key="1">
    <source>
        <dbReference type="ARBA" id="ARBA00022741"/>
    </source>
</evidence>